<reference evidence="1" key="2">
    <citation type="submission" date="2020-09" db="EMBL/GenBank/DDBJ databases">
        <authorList>
            <person name="Sun Q."/>
            <person name="Zhou Y."/>
        </authorList>
    </citation>
    <scope>NUCLEOTIDE SEQUENCE</scope>
    <source>
        <strain evidence="1">CGMCC 1.12919</strain>
    </source>
</reference>
<comment type="caution">
    <text evidence="1">The sequence shown here is derived from an EMBL/GenBank/DDBJ whole genome shotgun (WGS) entry which is preliminary data.</text>
</comment>
<gene>
    <name evidence="1" type="ORF">GCM10010994_59590</name>
</gene>
<dbReference type="RefSeq" id="WP_188612831.1">
    <property type="nucleotide sequence ID" value="NZ_BMGG01000015.1"/>
</dbReference>
<reference evidence="1" key="1">
    <citation type="journal article" date="2014" name="Int. J. Syst. Evol. Microbiol.">
        <title>Complete genome sequence of Corynebacterium casei LMG S-19264T (=DSM 44701T), isolated from a smear-ripened cheese.</title>
        <authorList>
            <consortium name="US DOE Joint Genome Institute (JGI-PGF)"/>
            <person name="Walter F."/>
            <person name="Albersmeier A."/>
            <person name="Kalinowski J."/>
            <person name="Ruckert C."/>
        </authorList>
    </citation>
    <scope>NUCLEOTIDE SEQUENCE</scope>
    <source>
        <strain evidence="1">CGMCC 1.12919</strain>
    </source>
</reference>
<protein>
    <submittedName>
        <fullName evidence="1">Uncharacterized protein</fullName>
    </submittedName>
</protein>
<accession>A0A916XRV5</accession>
<dbReference type="EMBL" id="BMGG01000015">
    <property type="protein sequence ID" value="GGC93885.1"/>
    <property type="molecule type" value="Genomic_DNA"/>
</dbReference>
<name>A0A916XRV5_9HYPH</name>
<dbReference type="Proteomes" id="UP000637002">
    <property type="component" value="Unassembled WGS sequence"/>
</dbReference>
<dbReference type="AlphaFoldDB" id="A0A916XRV5"/>
<organism evidence="1 2">
    <name type="scientific">Chelatococcus reniformis</name>
    <dbReference type="NCBI Taxonomy" id="1494448"/>
    <lineage>
        <taxon>Bacteria</taxon>
        <taxon>Pseudomonadati</taxon>
        <taxon>Pseudomonadota</taxon>
        <taxon>Alphaproteobacteria</taxon>
        <taxon>Hyphomicrobiales</taxon>
        <taxon>Chelatococcaceae</taxon>
        <taxon>Chelatococcus</taxon>
    </lineage>
</organism>
<sequence length="114" mass="12513">MTAFTEHPLVGQWRIVEADLWDRGYLDLCGPATITIGADNHGEITFGAMQATLDLSYSPSMVFFSWAGFDEMDEVNGDGFPKQLDDGSIEITFAYHNGDEAILKAKRITSSTAC</sequence>
<evidence type="ECO:0000313" key="1">
    <source>
        <dbReference type="EMBL" id="GGC93885.1"/>
    </source>
</evidence>
<evidence type="ECO:0000313" key="2">
    <source>
        <dbReference type="Proteomes" id="UP000637002"/>
    </source>
</evidence>
<keyword evidence="2" id="KW-1185">Reference proteome</keyword>
<proteinExistence type="predicted"/>